<dbReference type="PANTHER" id="PTHR35807:SF1">
    <property type="entry name" value="TRANSCRIPTIONAL REGULATOR REDD"/>
    <property type="match status" value="1"/>
</dbReference>
<evidence type="ECO:0000259" key="3">
    <source>
        <dbReference type="PROSITE" id="PS51755"/>
    </source>
</evidence>
<dbReference type="Gene3D" id="1.25.40.10">
    <property type="entry name" value="Tetratricopeptide repeat domain"/>
    <property type="match status" value="1"/>
</dbReference>
<dbReference type="CDD" id="cd00383">
    <property type="entry name" value="trans_reg_C"/>
    <property type="match status" value="1"/>
</dbReference>
<protein>
    <recommendedName>
        <fullName evidence="3">OmpR/PhoB-type domain-containing protein</fullName>
    </recommendedName>
</protein>
<reference evidence="4 5" key="1">
    <citation type="journal article" date="2018" name="Arch. Microbiol.">
        <title>New insights into the metabolic potential of the phototrophic purple bacterium Rhodopila globiformis DSM 161(T) from its draft genome sequence and evidence for a vanadium-dependent nitrogenase.</title>
        <authorList>
            <person name="Imhoff J.F."/>
            <person name="Rahn T."/>
            <person name="Kunzel S."/>
            <person name="Neulinger S.C."/>
        </authorList>
    </citation>
    <scope>NUCLEOTIDE SEQUENCE [LARGE SCALE GENOMIC DNA]</scope>
    <source>
        <strain evidence="4 5">DSM 16996</strain>
    </source>
</reference>
<dbReference type="Pfam" id="PF00486">
    <property type="entry name" value="Trans_reg_C"/>
    <property type="match status" value="1"/>
</dbReference>
<dbReference type="InterPro" id="IPR001867">
    <property type="entry name" value="OmpR/PhoB-type_DNA-bd"/>
</dbReference>
<dbReference type="GO" id="GO:0000160">
    <property type="term" value="P:phosphorelay signal transduction system"/>
    <property type="evidence" value="ECO:0007669"/>
    <property type="project" value="InterPro"/>
</dbReference>
<dbReference type="GO" id="GO:0006355">
    <property type="term" value="P:regulation of DNA-templated transcription"/>
    <property type="evidence" value="ECO:0007669"/>
    <property type="project" value="InterPro"/>
</dbReference>
<dbReference type="InterPro" id="IPR011990">
    <property type="entry name" value="TPR-like_helical_dom_sf"/>
</dbReference>
<name>A0A2S6N1E6_9HYPH</name>
<feature type="domain" description="OmpR/PhoB-type" evidence="3">
    <location>
        <begin position="1"/>
        <end position="96"/>
    </location>
</feature>
<evidence type="ECO:0000256" key="2">
    <source>
        <dbReference type="PROSITE-ProRule" id="PRU01091"/>
    </source>
</evidence>
<dbReference type="InterPro" id="IPR016032">
    <property type="entry name" value="Sig_transdc_resp-reg_C-effctor"/>
</dbReference>
<evidence type="ECO:0000313" key="5">
    <source>
        <dbReference type="Proteomes" id="UP000239089"/>
    </source>
</evidence>
<organism evidence="4 5">
    <name type="scientific">Rhodoblastus sphagnicola</name>
    <dbReference type="NCBI Taxonomy" id="333368"/>
    <lineage>
        <taxon>Bacteria</taxon>
        <taxon>Pseudomonadati</taxon>
        <taxon>Pseudomonadota</taxon>
        <taxon>Alphaproteobacteria</taxon>
        <taxon>Hyphomicrobiales</taxon>
        <taxon>Rhodoblastaceae</taxon>
        <taxon>Rhodoblastus</taxon>
    </lineage>
</organism>
<dbReference type="PANTHER" id="PTHR35807">
    <property type="entry name" value="TRANSCRIPTIONAL REGULATOR REDD-RELATED"/>
    <property type="match status" value="1"/>
</dbReference>
<dbReference type="InterPro" id="IPR036388">
    <property type="entry name" value="WH-like_DNA-bd_sf"/>
</dbReference>
<dbReference type="SMART" id="SM00862">
    <property type="entry name" value="Trans_reg_C"/>
    <property type="match status" value="1"/>
</dbReference>
<evidence type="ECO:0000256" key="1">
    <source>
        <dbReference type="ARBA" id="ARBA00023125"/>
    </source>
</evidence>
<feature type="DNA-binding region" description="OmpR/PhoB-type" evidence="2">
    <location>
        <begin position="1"/>
        <end position="96"/>
    </location>
</feature>
<keyword evidence="5" id="KW-1185">Reference proteome</keyword>
<comment type="caution">
    <text evidence="4">The sequence shown here is derived from an EMBL/GenBank/DDBJ whole genome shotgun (WGS) entry which is preliminary data.</text>
</comment>
<dbReference type="AlphaFoldDB" id="A0A2S6N1E6"/>
<dbReference type="Proteomes" id="UP000239089">
    <property type="component" value="Unassembled WGS sequence"/>
</dbReference>
<dbReference type="RefSeq" id="WP_104509199.1">
    <property type="nucleotide sequence ID" value="NZ_JACIGC010000010.1"/>
</dbReference>
<dbReference type="InterPro" id="IPR051677">
    <property type="entry name" value="AfsR-DnrI-RedD_regulator"/>
</dbReference>
<proteinExistence type="predicted"/>
<accession>A0A2S6N1E6</accession>
<sequence>MVDWAYRRFRFDGDILQVDGRDVSVTPKVRALLTLLVEARGKMVSKEEIAAAVWPHENVSDESITRCAHQLRKLLGQGTNEDLLKTAYGRGYYLASHLFGGDIGFGDDGAMTDALVRAAYEVATIPSARAVEVALKVLEFAASVQPKANRHFAASGHIITSQILRGYVEPVAAIARMGKIIEAALDATPENADVLALRGWREALLGRVALGRDMIDRAIESGAHGQSPIFYRVWLLVGARQLDRALKEIDRTLRDDPHAGPLSSLRVWLTCCAGRYDHADRMAAAALKLRPDSVYMLNMRSVCASLDERHDEAIAFARRAVNLLPVDIQSLSSLSYAFARAGRLEASRSRLAEAMAHGRVSASQLAAVKLALGDREAAKAELRRGRREHCPTALIAWCDRRLAPLFDR</sequence>
<dbReference type="PROSITE" id="PS51755">
    <property type="entry name" value="OMPR_PHOB"/>
    <property type="match status" value="1"/>
</dbReference>
<evidence type="ECO:0000313" key="4">
    <source>
        <dbReference type="EMBL" id="PPQ28416.1"/>
    </source>
</evidence>
<dbReference type="EMBL" id="NHSJ01000109">
    <property type="protein sequence ID" value="PPQ28416.1"/>
    <property type="molecule type" value="Genomic_DNA"/>
</dbReference>
<dbReference type="SUPFAM" id="SSF48452">
    <property type="entry name" value="TPR-like"/>
    <property type="match status" value="1"/>
</dbReference>
<dbReference type="Gene3D" id="1.10.10.10">
    <property type="entry name" value="Winged helix-like DNA-binding domain superfamily/Winged helix DNA-binding domain"/>
    <property type="match status" value="1"/>
</dbReference>
<dbReference type="GO" id="GO:0003677">
    <property type="term" value="F:DNA binding"/>
    <property type="evidence" value="ECO:0007669"/>
    <property type="project" value="UniProtKB-UniRule"/>
</dbReference>
<keyword evidence="1 2" id="KW-0238">DNA-binding</keyword>
<gene>
    <name evidence="4" type="ORF">CCR94_17815</name>
</gene>
<dbReference type="SUPFAM" id="SSF46894">
    <property type="entry name" value="C-terminal effector domain of the bipartite response regulators"/>
    <property type="match status" value="1"/>
</dbReference>